<dbReference type="PANTHER" id="PTHR36038">
    <property type="entry name" value="OS06G0102750 PROTEIN"/>
    <property type="match status" value="1"/>
</dbReference>
<proteinExistence type="predicted"/>
<feature type="region of interest" description="Disordered" evidence="1">
    <location>
        <begin position="182"/>
        <end position="220"/>
    </location>
</feature>
<organism evidence="2 3">
    <name type="scientific">Protea cynaroides</name>
    <dbReference type="NCBI Taxonomy" id="273540"/>
    <lineage>
        <taxon>Eukaryota</taxon>
        <taxon>Viridiplantae</taxon>
        <taxon>Streptophyta</taxon>
        <taxon>Embryophyta</taxon>
        <taxon>Tracheophyta</taxon>
        <taxon>Spermatophyta</taxon>
        <taxon>Magnoliopsida</taxon>
        <taxon>Proteales</taxon>
        <taxon>Proteaceae</taxon>
        <taxon>Protea</taxon>
    </lineage>
</organism>
<comment type="caution">
    <text evidence="2">The sequence shown here is derived from an EMBL/GenBank/DDBJ whole genome shotgun (WGS) entry which is preliminary data.</text>
</comment>
<dbReference type="Proteomes" id="UP001141806">
    <property type="component" value="Unassembled WGS sequence"/>
</dbReference>
<dbReference type="EMBL" id="JAMYWD010000006">
    <property type="protein sequence ID" value="KAJ4968159.1"/>
    <property type="molecule type" value="Genomic_DNA"/>
</dbReference>
<reference evidence="2" key="1">
    <citation type="journal article" date="2023" name="Plant J.">
        <title>The genome of the king protea, Protea cynaroides.</title>
        <authorList>
            <person name="Chang J."/>
            <person name="Duong T.A."/>
            <person name="Schoeman C."/>
            <person name="Ma X."/>
            <person name="Roodt D."/>
            <person name="Barker N."/>
            <person name="Li Z."/>
            <person name="Van de Peer Y."/>
            <person name="Mizrachi E."/>
        </authorList>
    </citation>
    <scope>NUCLEOTIDE SEQUENCE</scope>
    <source>
        <tissue evidence="2">Young leaves</tissue>
    </source>
</reference>
<feature type="compositionally biased region" description="Polar residues" evidence="1">
    <location>
        <begin position="185"/>
        <end position="202"/>
    </location>
</feature>
<sequence length="234" mass="25654">MAYVHVLLCDHRSLSGFSRYTLDLKIPGSFCKSKRWLRQVIIKEEGLAQEFCMGHKGDAAAHVGNKVLPLADATVPTTANDQCGLSEKRDKPKGNKAKAISRMKELLRWAAAAKSEKGGNYISRKVMYFGRLGALKAATHDDDSSISSPKISFRWDVGSCSISSSSYSGFSFTSYSTKTDRTQIKPVTNSAADENSIPNSSGKEAIASSQDSEQSRSRRGNWITTDDQFVVLEL</sequence>
<accession>A0A9Q0QQP0</accession>
<evidence type="ECO:0000313" key="2">
    <source>
        <dbReference type="EMBL" id="KAJ4968159.1"/>
    </source>
</evidence>
<evidence type="ECO:0000256" key="1">
    <source>
        <dbReference type="SAM" id="MobiDB-lite"/>
    </source>
</evidence>
<gene>
    <name evidence="2" type="ORF">NE237_014860</name>
</gene>
<evidence type="ECO:0000313" key="3">
    <source>
        <dbReference type="Proteomes" id="UP001141806"/>
    </source>
</evidence>
<name>A0A9Q0QQP0_9MAGN</name>
<dbReference type="OrthoDB" id="1889663at2759"/>
<dbReference type="AlphaFoldDB" id="A0A9Q0QQP0"/>
<protein>
    <submittedName>
        <fullName evidence="2">Uncharacterized protein</fullName>
    </submittedName>
</protein>
<dbReference type="PANTHER" id="PTHR36038:SF3">
    <property type="entry name" value="OVATE FAMILY PROTEIN"/>
    <property type="match status" value="1"/>
</dbReference>
<keyword evidence="3" id="KW-1185">Reference proteome</keyword>